<dbReference type="PROSITE" id="PS00486">
    <property type="entry name" value="DNA_MISMATCH_REPAIR_2"/>
    <property type="match status" value="1"/>
</dbReference>
<dbReference type="Proteomes" id="UP000650467">
    <property type="component" value="Unassembled WGS sequence"/>
</dbReference>
<name>A0A836B0X4_CHLIN</name>
<dbReference type="SMART" id="SM00534">
    <property type="entry name" value="MUTSac"/>
    <property type="match status" value="1"/>
</dbReference>
<accession>A0A836B0X4</accession>
<keyword evidence="1" id="KW-0547">Nucleotide-binding</keyword>
<feature type="compositionally biased region" description="Acidic residues" evidence="5">
    <location>
        <begin position="970"/>
        <end position="979"/>
    </location>
</feature>
<keyword evidence="6" id="KW-0732">Signal</keyword>
<dbReference type="GO" id="GO:0006298">
    <property type="term" value="P:mismatch repair"/>
    <property type="evidence" value="ECO:0007669"/>
    <property type="project" value="InterPro"/>
</dbReference>
<feature type="region of interest" description="Disordered" evidence="5">
    <location>
        <begin position="970"/>
        <end position="1004"/>
    </location>
</feature>
<feature type="coiled-coil region" evidence="4">
    <location>
        <begin position="690"/>
        <end position="717"/>
    </location>
</feature>
<gene>
    <name evidence="8" type="ORF">HXX76_001149</name>
</gene>
<organism evidence="8 9">
    <name type="scientific">Chlamydomonas incerta</name>
    <dbReference type="NCBI Taxonomy" id="51695"/>
    <lineage>
        <taxon>Eukaryota</taxon>
        <taxon>Viridiplantae</taxon>
        <taxon>Chlorophyta</taxon>
        <taxon>core chlorophytes</taxon>
        <taxon>Chlorophyceae</taxon>
        <taxon>CS clade</taxon>
        <taxon>Chlamydomonadales</taxon>
        <taxon>Chlamydomonadaceae</taxon>
        <taxon>Chlamydomonas</taxon>
    </lineage>
</organism>
<dbReference type="GO" id="GO:0030983">
    <property type="term" value="F:mismatched DNA binding"/>
    <property type="evidence" value="ECO:0007669"/>
    <property type="project" value="InterPro"/>
</dbReference>
<evidence type="ECO:0000256" key="5">
    <source>
        <dbReference type="SAM" id="MobiDB-lite"/>
    </source>
</evidence>
<dbReference type="SUPFAM" id="SSF52540">
    <property type="entry name" value="P-loop containing nucleoside triphosphate hydrolases"/>
    <property type="match status" value="1"/>
</dbReference>
<keyword evidence="4" id="KW-0175">Coiled coil</keyword>
<evidence type="ECO:0000256" key="4">
    <source>
        <dbReference type="SAM" id="Coils"/>
    </source>
</evidence>
<dbReference type="GO" id="GO:0005524">
    <property type="term" value="F:ATP binding"/>
    <property type="evidence" value="ECO:0007669"/>
    <property type="project" value="UniProtKB-KW"/>
</dbReference>
<dbReference type="InterPro" id="IPR005747">
    <property type="entry name" value="MutS2"/>
</dbReference>
<sequence length="1004" mass="105424">MALQLWGFLAGTQCACASSIAKTRDSTVAASSSVNVSQSNGADWADSLVDDDAIAAEVDERWAAAERESLAILEWPAVCKQVACFCGTSVAADLVARGGLPRGRSRAESELLLQQTQEALEAGLNVGGLFDIRPAAEAAAGGVCLTGKQLEGVAATLEAAFELKERVTVAAEGGQQGGGFRYPSLAALAAAITGEERTLLRAIRGCIQYGAVSDAASESLAAVRAERQANKERLRAEVEGWARQLQQKGAAEAGAVSLIRGRFCVGVRAGRQGELPKGSVRLGQSSTGATLYLEPKPAVELNNAEALLAEREEGEVLRVLSMLSTLLAKRAPQLMRLVDCITALDVVVARAKHARWLSGVRPAFTADPSESPFWVPGALHPVLMQRGLPPLPQPPSVDDNRFDRDFQAAPAWELRRVLTPDGPRPGELADGSAAGRGSTAAAADERASLLPRPLDLRVPSSRAVVAITGPNTGGKTVTLKTAGLMTLMAQAGLFLPCDPAAAGAAAAAAAAATPRLAWFDRVLADIGDAQSLQQNLSTFSGHIRRIKQILAVAGPRSLVLLDEVGSGTDPLEGAALARAVLDRLAEQAHLTLATTHHAELKRASEEDGRYVNVSMAFDTATLRPTYRLCWGAAGASNALDIAETLGFDRSVVLEARKVAAMMAASASAATAAAAGGGGGEGRESHIAGVARSLVQQIEDTRQELEGQRALRERHSRNQTTLSEAVAQVRELEAALLEAPPEIVRERDGHAVRVQAALEAFAAGAQPQDVVEEQLREIESLIPAEVAALRGRGYVGDDDDEESLRPGDSVYVRSRGDMGDARVVSVKGDTVTVKFATSVLFGGGRDGGRGVKLSKREVKKVTKGSSMPTLGERWEVEGFQSVMGDMARVLGETAEQERRAAEAAARRREQRARVEMEQLASEAGQASWADLYDQLGVQELEADLELAEGADFGSEELSALAAVLQEAEEGAGYDVGAEEEGGPRASAPVRAGRGKGAGSGPGRAR</sequence>
<keyword evidence="9" id="KW-1185">Reference proteome</keyword>
<comment type="caution">
    <text evidence="8">The sequence shown here is derived from an EMBL/GenBank/DDBJ whole genome shotgun (WGS) entry which is preliminary data.</text>
</comment>
<dbReference type="PANTHER" id="PTHR48466">
    <property type="entry name" value="OS10G0509000 PROTEIN-RELATED"/>
    <property type="match status" value="1"/>
</dbReference>
<dbReference type="FunFam" id="3.40.50.300:FF:004296">
    <property type="entry name" value="Predicted protein"/>
    <property type="match status" value="1"/>
</dbReference>
<reference evidence="8" key="1">
    <citation type="journal article" date="2020" name="bioRxiv">
        <title>Comparative genomics of Chlamydomonas.</title>
        <authorList>
            <person name="Craig R.J."/>
            <person name="Hasan A.R."/>
            <person name="Ness R.W."/>
            <person name="Keightley P.D."/>
        </authorList>
    </citation>
    <scope>NUCLEOTIDE SEQUENCE</scope>
    <source>
        <strain evidence="8">SAG 7.73</strain>
    </source>
</reference>
<dbReference type="Gene3D" id="3.40.50.300">
    <property type="entry name" value="P-loop containing nucleotide triphosphate hydrolases"/>
    <property type="match status" value="1"/>
</dbReference>
<dbReference type="InterPro" id="IPR036187">
    <property type="entry name" value="DNA_mismatch_repair_MutS_sf"/>
</dbReference>
<evidence type="ECO:0000313" key="9">
    <source>
        <dbReference type="Proteomes" id="UP000650467"/>
    </source>
</evidence>
<dbReference type="GO" id="GO:0016887">
    <property type="term" value="F:ATP hydrolysis activity"/>
    <property type="evidence" value="ECO:0007669"/>
    <property type="project" value="InterPro"/>
</dbReference>
<keyword evidence="2" id="KW-0067">ATP-binding</keyword>
<evidence type="ECO:0000313" key="8">
    <source>
        <dbReference type="EMBL" id="KAG2444396.1"/>
    </source>
</evidence>
<feature type="compositionally biased region" description="Low complexity" evidence="5">
    <location>
        <begin position="429"/>
        <end position="442"/>
    </location>
</feature>
<evidence type="ECO:0000256" key="1">
    <source>
        <dbReference type="ARBA" id="ARBA00022741"/>
    </source>
</evidence>
<keyword evidence="3" id="KW-0238">DNA-binding</keyword>
<feature type="domain" description="DNA mismatch repair proteins mutS family" evidence="7">
    <location>
        <begin position="557"/>
        <end position="573"/>
    </location>
</feature>
<dbReference type="EMBL" id="JAEHOC010000002">
    <property type="protein sequence ID" value="KAG2444396.1"/>
    <property type="molecule type" value="Genomic_DNA"/>
</dbReference>
<dbReference type="InterPro" id="IPR027417">
    <property type="entry name" value="P-loop_NTPase"/>
</dbReference>
<dbReference type="InterPro" id="IPR045076">
    <property type="entry name" value="MutS"/>
</dbReference>
<dbReference type="OrthoDB" id="1924787at2759"/>
<dbReference type="SUPFAM" id="SSF48334">
    <property type="entry name" value="DNA repair protein MutS, domain III"/>
    <property type="match status" value="1"/>
</dbReference>
<feature type="chain" id="PRO_5032644666" description="DNA mismatch repair proteins mutS family domain-containing protein" evidence="6">
    <location>
        <begin position="18"/>
        <end position="1004"/>
    </location>
</feature>
<evidence type="ECO:0000259" key="7">
    <source>
        <dbReference type="PROSITE" id="PS00486"/>
    </source>
</evidence>
<dbReference type="GO" id="GO:0045910">
    <property type="term" value="P:negative regulation of DNA recombination"/>
    <property type="evidence" value="ECO:0007669"/>
    <property type="project" value="InterPro"/>
</dbReference>
<dbReference type="GO" id="GO:0140664">
    <property type="term" value="F:ATP-dependent DNA damage sensor activity"/>
    <property type="evidence" value="ECO:0007669"/>
    <property type="project" value="InterPro"/>
</dbReference>
<evidence type="ECO:0000256" key="2">
    <source>
        <dbReference type="ARBA" id="ARBA00022840"/>
    </source>
</evidence>
<dbReference type="SMART" id="SM00533">
    <property type="entry name" value="MUTSd"/>
    <property type="match status" value="1"/>
</dbReference>
<dbReference type="GO" id="GO:0004519">
    <property type="term" value="F:endonuclease activity"/>
    <property type="evidence" value="ECO:0007669"/>
    <property type="project" value="InterPro"/>
</dbReference>
<dbReference type="InterPro" id="IPR000432">
    <property type="entry name" value="DNA_mismatch_repair_MutS_C"/>
</dbReference>
<dbReference type="Pfam" id="PF00488">
    <property type="entry name" value="MutS_V"/>
    <property type="match status" value="1"/>
</dbReference>
<dbReference type="AlphaFoldDB" id="A0A836B0X4"/>
<protein>
    <recommendedName>
        <fullName evidence="7">DNA mismatch repair proteins mutS family domain-containing protein</fullName>
    </recommendedName>
</protein>
<dbReference type="PANTHER" id="PTHR48466:SF2">
    <property type="entry name" value="OS10G0509000 PROTEIN"/>
    <property type="match status" value="1"/>
</dbReference>
<feature type="region of interest" description="Disordered" evidence="5">
    <location>
        <begin position="417"/>
        <end position="444"/>
    </location>
</feature>
<feature type="compositionally biased region" description="Gly residues" evidence="5">
    <location>
        <begin position="993"/>
        <end position="1004"/>
    </location>
</feature>
<proteinExistence type="predicted"/>
<evidence type="ECO:0000256" key="6">
    <source>
        <dbReference type="SAM" id="SignalP"/>
    </source>
</evidence>
<dbReference type="InterPro" id="IPR007696">
    <property type="entry name" value="DNA_mismatch_repair_MutS_core"/>
</dbReference>
<evidence type="ECO:0000256" key="3">
    <source>
        <dbReference type="ARBA" id="ARBA00023125"/>
    </source>
</evidence>
<dbReference type="NCBIfam" id="TIGR01069">
    <property type="entry name" value="mutS2"/>
    <property type="match status" value="1"/>
</dbReference>
<feature type="signal peptide" evidence="6">
    <location>
        <begin position="1"/>
        <end position="17"/>
    </location>
</feature>